<evidence type="ECO:0000313" key="2">
    <source>
        <dbReference type="EMBL" id="KKM72913.1"/>
    </source>
</evidence>
<keyword evidence="1" id="KW-0472">Membrane</keyword>
<reference evidence="2" key="1">
    <citation type="journal article" date="2015" name="Nature">
        <title>Complex archaea that bridge the gap between prokaryotes and eukaryotes.</title>
        <authorList>
            <person name="Spang A."/>
            <person name="Saw J.H."/>
            <person name="Jorgensen S.L."/>
            <person name="Zaremba-Niedzwiedzka K."/>
            <person name="Martijn J."/>
            <person name="Lind A.E."/>
            <person name="van Eijk R."/>
            <person name="Schleper C."/>
            <person name="Guy L."/>
            <person name="Ettema T.J."/>
        </authorList>
    </citation>
    <scope>NUCLEOTIDE SEQUENCE</scope>
</reference>
<accession>A0A0F9JTA2</accession>
<sequence length="142" mass="15778">MDLKRIFINMGVLALISFGLMAYISTTQTENNVEFPITNNTLINESYGFLSSNLTGVQDNSQQTLNTFQNVTPNENLGVWQVTPIVSPARTVKTMTLGMWNILIKLPTTILGVSPIVASLINGFLIVLIILGMWAWWKGVFQ</sequence>
<proteinExistence type="predicted"/>
<dbReference type="AlphaFoldDB" id="A0A0F9JTA2"/>
<name>A0A0F9JTA2_9ZZZZ</name>
<keyword evidence="1" id="KW-0812">Transmembrane</keyword>
<evidence type="ECO:0000256" key="1">
    <source>
        <dbReference type="SAM" id="Phobius"/>
    </source>
</evidence>
<protein>
    <submittedName>
        <fullName evidence="2">Uncharacterized protein</fullName>
    </submittedName>
</protein>
<feature type="transmembrane region" description="Helical" evidence="1">
    <location>
        <begin position="109"/>
        <end position="137"/>
    </location>
</feature>
<comment type="caution">
    <text evidence="2">The sequence shown here is derived from an EMBL/GenBank/DDBJ whole genome shotgun (WGS) entry which is preliminary data.</text>
</comment>
<gene>
    <name evidence="2" type="ORF">LCGC14_1415770</name>
</gene>
<keyword evidence="1" id="KW-1133">Transmembrane helix</keyword>
<organism evidence="2">
    <name type="scientific">marine sediment metagenome</name>
    <dbReference type="NCBI Taxonomy" id="412755"/>
    <lineage>
        <taxon>unclassified sequences</taxon>
        <taxon>metagenomes</taxon>
        <taxon>ecological metagenomes</taxon>
    </lineage>
</organism>
<feature type="transmembrane region" description="Helical" evidence="1">
    <location>
        <begin position="6"/>
        <end position="24"/>
    </location>
</feature>
<dbReference type="EMBL" id="LAZR01009386">
    <property type="protein sequence ID" value="KKM72913.1"/>
    <property type="molecule type" value="Genomic_DNA"/>
</dbReference>